<keyword evidence="2" id="KW-0472">Membrane</keyword>
<feature type="compositionally biased region" description="Pro residues" evidence="1">
    <location>
        <begin position="155"/>
        <end position="185"/>
    </location>
</feature>
<dbReference type="Proteomes" id="UP000187486">
    <property type="component" value="Unassembled WGS sequence"/>
</dbReference>
<feature type="chain" id="PRO_5013362740" description="Peptidase" evidence="3">
    <location>
        <begin position="30"/>
        <end position="288"/>
    </location>
</feature>
<gene>
    <name evidence="4" type="ORF">BS329_07020</name>
</gene>
<keyword evidence="3" id="KW-0732">Signal</keyword>
<protein>
    <recommendedName>
        <fullName evidence="6">Peptidase</fullName>
    </recommendedName>
</protein>
<sequence>MGKTAGRITALGFALSVSAGLAFPTVAMAAEKPNPTLSGECAATLRNGSSANGLVLDAGAPLNSPEALTVGLDSKAKTAEGRKPLLSLPVGDLVKTTGLTDNAIGDLVAKGICPPVQSAVNAVGNLTQGVAEELPLPELPEPPKPEPPKPEPPKPEPPTPEPPTPEPPDPGPKPPRPEPPMPGQPGGPGSELPIESGPGSSTGIGGDSIAGVISNAALLPGDFVQAPVIIETIPGEVPPPTVDEKDTGTAQAIQAPVAPAKLPLLLAVLALAVVAAALVRAWLRGKPA</sequence>
<reference evidence="4 5" key="1">
    <citation type="submission" date="2016-01" db="EMBL/GenBank/DDBJ databases">
        <title>Amycolatopsis coloradensis genome sequencing and assembly.</title>
        <authorList>
            <person name="Mayilraj S."/>
        </authorList>
    </citation>
    <scope>NUCLEOTIDE SEQUENCE [LARGE SCALE GENOMIC DNA]</scope>
    <source>
        <strain evidence="4 5">DSM 44225</strain>
    </source>
</reference>
<evidence type="ECO:0000256" key="1">
    <source>
        <dbReference type="SAM" id="MobiDB-lite"/>
    </source>
</evidence>
<comment type="caution">
    <text evidence="4">The sequence shown here is derived from an EMBL/GenBank/DDBJ whole genome shotgun (WGS) entry which is preliminary data.</text>
</comment>
<feature type="signal peptide" evidence="3">
    <location>
        <begin position="1"/>
        <end position="29"/>
    </location>
</feature>
<dbReference type="AlphaFoldDB" id="A0A1R0L1M9"/>
<organism evidence="4 5">
    <name type="scientific">Amycolatopsis coloradensis</name>
    <dbReference type="NCBI Taxonomy" id="76021"/>
    <lineage>
        <taxon>Bacteria</taxon>
        <taxon>Bacillati</taxon>
        <taxon>Actinomycetota</taxon>
        <taxon>Actinomycetes</taxon>
        <taxon>Pseudonocardiales</taxon>
        <taxon>Pseudonocardiaceae</taxon>
        <taxon>Amycolatopsis</taxon>
    </lineage>
</organism>
<evidence type="ECO:0008006" key="6">
    <source>
        <dbReference type="Google" id="ProtNLM"/>
    </source>
</evidence>
<feature type="compositionally biased region" description="Basic and acidic residues" evidence="1">
    <location>
        <begin position="141"/>
        <end position="154"/>
    </location>
</feature>
<dbReference type="STRING" id="76021.BS329_07020"/>
<accession>A0A1R0L1M9</accession>
<feature type="region of interest" description="Disordered" evidence="1">
    <location>
        <begin position="135"/>
        <end position="206"/>
    </location>
</feature>
<keyword evidence="5" id="KW-1185">Reference proteome</keyword>
<evidence type="ECO:0000313" key="4">
    <source>
        <dbReference type="EMBL" id="OLZ55707.1"/>
    </source>
</evidence>
<proteinExistence type="predicted"/>
<evidence type="ECO:0000256" key="3">
    <source>
        <dbReference type="SAM" id="SignalP"/>
    </source>
</evidence>
<dbReference type="OrthoDB" id="3638476at2"/>
<name>A0A1R0L1M9_9PSEU</name>
<evidence type="ECO:0000256" key="2">
    <source>
        <dbReference type="SAM" id="Phobius"/>
    </source>
</evidence>
<feature type="transmembrane region" description="Helical" evidence="2">
    <location>
        <begin position="262"/>
        <end position="283"/>
    </location>
</feature>
<dbReference type="RefSeq" id="WP_076156737.1">
    <property type="nucleotide sequence ID" value="NZ_JBEZVB010000048.1"/>
</dbReference>
<dbReference type="EMBL" id="MQUQ01000003">
    <property type="protein sequence ID" value="OLZ55707.1"/>
    <property type="molecule type" value="Genomic_DNA"/>
</dbReference>
<keyword evidence="2" id="KW-1133">Transmembrane helix</keyword>
<evidence type="ECO:0000313" key="5">
    <source>
        <dbReference type="Proteomes" id="UP000187486"/>
    </source>
</evidence>
<keyword evidence="2" id="KW-0812">Transmembrane</keyword>